<dbReference type="Gene3D" id="3.40.30.10">
    <property type="entry name" value="Glutaredoxin"/>
    <property type="match status" value="1"/>
</dbReference>
<evidence type="ECO:0000313" key="3">
    <source>
        <dbReference type="EMBL" id="TQV75918.1"/>
    </source>
</evidence>
<dbReference type="InterPro" id="IPR040079">
    <property type="entry name" value="Glutathione_S-Trfase"/>
</dbReference>
<dbReference type="PROSITE" id="PS50404">
    <property type="entry name" value="GST_NTER"/>
    <property type="match status" value="1"/>
</dbReference>
<dbReference type="InterPro" id="IPR036249">
    <property type="entry name" value="Thioredoxin-like_sf"/>
</dbReference>
<evidence type="ECO:0000259" key="1">
    <source>
        <dbReference type="PROSITE" id="PS50404"/>
    </source>
</evidence>
<gene>
    <name evidence="3" type="ORF">FKG95_23125</name>
</gene>
<dbReference type="PROSITE" id="PS50405">
    <property type="entry name" value="GST_CTER"/>
    <property type="match status" value="1"/>
</dbReference>
<proteinExistence type="predicted"/>
<feature type="domain" description="GST C-terminal" evidence="2">
    <location>
        <begin position="85"/>
        <end position="232"/>
    </location>
</feature>
<dbReference type="Proteomes" id="UP000315252">
    <property type="component" value="Unassembled WGS sequence"/>
</dbReference>
<dbReference type="AlphaFoldDB" id="A0A545TFC9"/>
<dbReference type="Gene3D" id="1.20.1050.10">
    <property type="match status" value="1"/>
</dbReference>
<dbReference type="SFLD" id="SFLDG00358">
    <property type="entry name" value="Main_(cytGST)"/>
    <property type="match status" value="1"/>
</dbReference>
<dbReference type="Pfam" id="PF13410">
    <property type="entry name" value="GST_C_2"/>
    <property type="match status" value="1"/>
</dbReference>
<dbReference type="EMBL" id="VHSH01000009">
    <property type="protein sequence ID" value="TQV75918.1"/>
    <property type="molecule type" value="Genomic_DNA"/>
</dbReference>
<dbReference type="PANTHER" id="PTHR44051">
    <property type="entry name" value="GLUTATHIONE S-TRANSFERASE-RELATED"/>
    <property type="match status" value="1"/>
</dbReference>
<reference evidence="3 4" key="1">
    <citation type="submission" date="2019-06" db="EMBL/GenBank/DDBJ databases">
        <title>Whole genome sequence for Rhodospirillaceae sp. R148.</title>
        <authorList>
            <person name="Wang G."/>
        </authorList>
    </citation>
    <scope>NUCLEOTIDE SEQUENCE [LARGE SCALE GENOMIC DNA]</scope>
    <source>
        <strain evidence="3 4">R148</strain>
    </source>
</reference>
<evidence type="ECO:0000259" key="2">
    <source>
        <dbReference type="PROSITE" id="PS50405"/>
    </source>
</evidence>
<accession>A0A545TFC9</accession>
<dbReference type="GO" id="GO:0016740">
    <property type="term" value="F:transferase activity"/>
    <property type="evidence" value="ECO:0007669"/>
    <property type="project" value="UniProtKB-KW"/>
</dbReference>
<dbReference type="Pfam" id="PF13409">
    <property type="entry name" value="GST_N_2"/>
    <property type="match status" value="1"/>
</dbReference>
<dbReference type="SFLD" id="SFLDS00019">
    <property type="entry name" value="Glutathione_Transferase_(cytos"/>
    <property type="match status" value="1"/>
</dbReference>
<dbReference type="PANTHER" id="PTHR44051:SF8">
    <property type="entry name" value="GLUTATHIONE S-TRANSFERASE GSTA"/>
    <property type="match status" value="1"/>
</dbReference>
<dbReference type="SUPFAM" id="SSF52833">
    <property type="entry name" value="Thioredoxin-like"/>
    <property type="match status" value="1"/>
</dbReference>
<name>A0A545TFC9_9PROT</name>
<dbReference type="InterPro" id="IPR036282">
    <property type="entry name" value="Glutathione-S-Trfase_C_sf"/>
</dbReference>
<keyword evidence="3" id="KW-0808">Transferase</keyword>
<protein>
    <submittedName>
        <fullName evidence="3">Glutathione S-transferase family protein</fullName>
    </submittedName>
</protein>
<organism evidence="3 4">
    <name type="scientific">Denitrobaculum tricleocarpae</name>
    <dbReference type="NCBI Taxonomy" id="2591009"/>
    <lineage>
        <taxon>Bacteria</taxon>
        <taxon>Pseudomonadati</taxon>
        <taxon>Pseudomonadota</taxon>
        <taxon>Alphaproteobacteria</taxon>
        <taxon>Rhodospirillales</taxon>
        <taxon>Rhodospirillaceae</taxon>
        <taxon>Denitrobaculum</taxon>
    </lineage>
</organism>
<dbReference type="InterPro" id="IPR004045">
    <property type="entry name" value="Glutathione_S-Trfase_N"/>
</dbReference>
<evidence type="ECO:0000313" key="4">
    <source>
        <dbReference type="Proteomes" id="UP000315252"/>
    </source>
</evidence>
<dbReference type="InterPro" id="IPR010987">
    <property type="entry name" value="Glutathione-S-Trfase_C-like"/>
</dbReference>
<dbReference type="SUPFAM" id="SSF47616">
    <property type="entry name" value="GST C-terminal domain-like"/>
    <property type="match status" value="1"/>
</dbReference>
<feature type="domain" description="GST N-terminal" evidence="1">
    <location>
        <begin position="1"/>
        <end position="80"/>
    </location>
</feature>
<keyword evidence="4" id="KW-1185">Reference proteome</keyword>
<sequence>MILHTISGAPCGWRALLGFAFKQIDVEVRYLDGSRREHETPTFLELNPRAKVPVLEADGLVLRDSIAILAWLESAYPARPLFGRTTEETAAIWQMLLECAEYLQPATNGVVFPVFAGDGEASAANTQAAENLRAAAKVLDGECEFLERTLGERRFLCGPDPSAADAVAFAEIGRVQRAIETKPHVMASLGYLRLEQRFPHLSAWYGRVSDLPGVAATAPIHWRAALRPRERLRFS</sequence>
<comment type="caution">
    <text evidence="3">The sequence shown here is derived from an EMBL/GenBank/DDBJ whole genome shotgun (WGS) entry which is preliminary data.</text>
</comment>
<dbReference type="OrthoDB" id="9794721at2"/>